<dbReference type="GO" id="GO:0004553">
    <property type="term" value="F:hydrolase activity, hydrolyzing O-glycosyl compounds"/>
    <property type="evidence" value="ECO:0007669"/>
    <property type="project" value="InterPro"/>
</dbReference>
<proteinExistence type="inferred from homology"/>
<evidence type="ECO:0000313" key="8">
    <source>
        <dbReference type="Proteomes" id="UP000036000"/>
    </source>
</evidence>
<dbReference type="EMBL" id="CP012033">
    <property type="protein sequence ID" value="AKP65004.1"/>
    <property type="molecule type" value="Genomic_DNA"/>
</dbReference>
<keyword evidence="6" id="KW-0624">Polysaccharide degradation</keyword>
<dbReference type="AlphaFoldDB" id="A0AAC8UWF5"/>
<evidence type="ECO:0000256" key="6">
    <source>
        <dbReference type="RuleBase" id="RU361167"/>
    </source>
</evidence>
<gene>
    <name evidence="7" type="ORF">ABN16_08320</name>
</gene>
<comment type="similarity">
    <text evidence="1 6">Belongs to the glycosyl hydrolase 8 (cellulase D) family.</text>
</comment>
<evidence type="ECO:0000256" key="4">
    <source>
        <dbReference type="ARBA" id="ARBA00023295"/>
    </source>
</evidence>
<name>A0AAC8UWF5_9LACO</name>
<evidence type="ECO:0000313" key="7">
    <source>
        <dbReference type="EMBL" id="AKP65004.1"/>
    </source>
</evidence>
<feature type="active site" description="Nucleophile" evidence="5">
    <location>
        <position position="138"/>
    </location>
</feature>
<dbReference type="Pfam" id="PF01270">
    <property type="entry name" value="Glyco_hydro_8"/>
    <property type="match status" value="1"/>
</dbReference>
<dbReference type="InterPro" id="IPR012341">
    <property type="entry name" value="6hp_glycosidase-like_sf"/>
</dbReference>
<accession>A0AAC8UWF5</accession>
<keyword evidence="2" id="KW-0732">Signal</keyword>
<evidence type="ECO:0000256" key="2">
    <source>
        <dbReference type="ARBA" id="ARBA00022729"/>
    </source>
</evidence>
<keyword evidence="6" id="KW-0119">Carbohydrate metabolism</keyword>
<keyword evidence="8" id="KW-1185">Reference proteome</keyword>
<evidence type="ECO:0000256" key="1">
    <source>
        <dbReference type="ARBA" id="ARBA00009209"/>
    </source>
</evidence>
<dbReference type="PRINTS" id="PR00735">
    <property type="entry name" value="GLHYDRLASE8"/>
</dbReference>
<keyword evidence="4 6" id="KW-0326">Glycosidase</keyword>
<reference evidence="7 8" key="1">
    <citation type="submission" date="2015-07" db="EMBL/GenBank/DDBJ databases">
        <title>Lactobacillus korensis/26-25/ whole genome sequencing.</title>
        <authorList>
            <person name="Kim M.K."/>
            <person name="Im W.-T."/>
            <person name="Srinivasan S."/>
            <person name="Lee J.-J."/>
        </authorList>
    </citation>
    <scope>NUCLEOTIDE SEQUENCE [LARGE SCALE GENOMIC DNA]</scope>
    <source>
        <strain evidence="7 8">26-25</strain>
    </source>
</reference>
<dbReference type="InterPro" id="IPR002037">
    <property type="entry name" value="Glyco_hydro_8"/>
</dbReference>
<dbReference type="GO" id="GO:0000272">
    <property type="term" value="P:polysaccharide catabolic process"/>
    <property type="evidence" value="ECO:0007669"/>
    <property type="project" value="UniProtKB-KW"/>
</dbReference>
<protein>
    <recommendedName>
        <fullName evidence="6">Glucanase</fullName>
        <ecNumber evidence="6">3.2.1.-</ecNumber>
    </recommendedName>
</protein>
<dbReference type="SUPFAM" id="SSF48208">
    <property type="entry name" value="Six-hairpin glycosidases"/>
    <property type="match status" value="1"/>
</dbReference>
<evidence type="ECO:0000256" key="3">
    <source>
        <dbReference type="ARBA" id="ARBA00022801"/>
    </source>
</evidence>
<dbReference type="EC" id="3.2.1.-" evidence="6"/>
<organism evidence="7 8">
    <name type="scientific">Levilactobacillus koreensis</name>
    <dbReference type="NCBI Taxonomy" id="637971"/>
    <lineage>
        <taxon>Bacteria</taxon>
        <taxon>Bacillati</taxon>
        <taxon>Bacillota</taxon>
        <taxon>Bacilli</taxon>
        <taxon>Lactobacillales</taxon>
        <taxon>Lactobacillaceae</taxon>
        <taxon>Levilactobacillus</taxon>
    </lineage>
</organism>
<dbReference type="RefSeq" id="WP_048734842.1">
    <property type="nucleotide sequence ID" value="NZ_CP012033.1"/>
</dbReference>
<dbReference type="PROSITE" id="PS00812">
    <property type="entry name" value="GLYCOSYL_HYDROL_F8"/>
    <property type="match status" value="1"/>
</dbReference>
<dbReference type="Proteomes" id="UP000036000">
    <property type="component" value="Chromosome"/>
</dbReference>
<sequence length="377" mass="41370">MKLHRVMIGLAGVVLVSGLVLGINSLTTKPTTAEAASATTLYQQWRKVYVGGKTQKYVKSNNGQGATTALSEGQGYGMLATVLAAKKGVKNTHTTFNQMYKYYRAHRVSSKVPLMSWQQTKRSGKMTSVGSQKNSATDGDLDIAYALILADKQWGSKGTNYRRAAKTLLTAIKNKEINQTTYLPTMGNWATSSYDVSKLRTADLITGYFKTFAKYTKDSTWTKVAKRSQTAVKKLSARHKTGLFPDFIFVTGSSLKLKSVPAYSIESGTDNQVGYNACRVPWRLGQTYKLGKDVTTKKALKKQLAFFNKKKKITAVYTLGGKAVNSYVNTAFTAPVNYGAKALKQTALQKKTAKQLPNSIEKKNYFSATLQVVTALS</sequence>
<dbReference type="Gene3D" id="1.50.10.10">
    <property type="match status" value="1"/>
</dbReference>
<dbReference type="InterPro" id="IPR008928">
    <property type="entry name" value="6-hairpin_glycosidase_sf"/>
</dbReference>
<evidence type="ECO:0000256" key="5">
    <source>
        <dbReference type="PROSITE-ProRule" id="PRU10058"/>
    </source>
</evidence>
<dbReference type="KEGG" id="lko:ABN16_08320"/>
<keyword evidence="3 6" id="KW-0378">Hydrolase</keyword>
<dbReference type="InterPro" id="IPR019834">
    <property type="entry name" value="Glyco_hydro_8_CS"/>
</dbReference>